<dbReference type="PANTHER" id="PTHR21666">
    <property type="entry name" value="PEPTIDASE-RELATED"/>
    <property type="match status" value="1"/>
</dbReference>
<dbReference type="EMBL" id="QOQF01000003">
    <property type="protein sequence ID" value="RCL78123.1"/>
    <property type="molecule type" value="Genomic_DNA"/>
</dbReference>
<protein>
    <submittedName>
        <fullName evidence="3">M23 family peptidase</fullName>
    </submittedName>
</protein>
<dbReference type="Pfam" id="PF01476">
    <property type="entry name" value="LysM"/>
    <property type="match status" value="2"/>
</dbReference>
<evidence type="ECO:0000259" key="2">
    <source>
        <dbReference type="PROSITE" id="PS51782"/>
    </source>
</evidence>
<feature type="domain" description="LysM" evidence="2">
    <location>
        <begin position="149"/>
        <end position="193"/>
    </location>
</feature>
<dbReference type="CDD" id="cd12797">
    <property type="entry name" value="M23_peptidase"/>
    <property type="match status" value="1"/>
</dbReference>
<dbReference type="SUPFAM" id="SSF51261">
    <property type="entry name" value="Duplicated hybrid motif"/>
    <property type="match status" value="1"/>
</dbReference>
<comment type="caution">
    <text evidence="3">The sequence shown here is derived from an EMBL/GenBank/DDBJ whole genome shotgun (WGS) entry which is preliminary data.</text>
</comment>
<evidence type="ECO:0000313" key="4">
    <source>
        <dbReference type="Proteomes" id="UP000252132"/>
    </source>
</evidence>
<sequence>MDAFIYLQLYNLIWAERHTSRLALNRHNNQSRNHVKNSYMRPFYAVTALLFLPLLACAPVSSERWYDSERSDRPGDVFFKSRQAAQASSSPSASSKRLSTNQIRVRDGDSYYTIAKRNRISVHDLIAVNNAAPPYRLNKGQVITLPTQREIIIKKGDTLYSISRTYGVDVNLLARQNNLKPPYHLNVDQKLVVAQGSTKRQVTKRSKASPPPPILSRSFMQPVSGRVISGFGAKKNGLHNDGINFSVPLGTPVKAAENGVVVYAGNDLPGFGNLLLVKHANGYVSAYAHTQSFLVKQGSRVKRGQVIAKSGKSGNVSEPQLHFEIRQGSRAINPQKLLT</sequence>
<evidence type="ECO:0000256" key="1">
    <source>
        <dbReference type="ARBA" id="ARBA00038420"/>
    </source>
</evidence>
<dbReference type="InterPro" id="IPR036779">
    <property type="entry name" value="LysM_dom_sf"/>
</dbReference>
<feature type="domain" description="LysM" evidence="2">
    <location>
        <begin position="101"/>
        <end position="145"/>
    </location>
</feature>
<dbReference type="InterPro" id="IPR050570">
    <property type="entry name" value="Cell_wall_metabolism_enzyme"/>
</dbReference>
<dbReference type="PROSITE" id="PS51782">
    <property type="entry name" value="LYSM"/>
    <property type="match status" value="2"/>
</dbReference>
<dbReference type="Gene3D" id="2.70.70.10">
    <property type="entry name" value="Glucose Permease (Domain IIA)"/>
    <property type="match status" value="1"/>
</dbReference>
<organism evidence="3 4">
    <name type="scientific">PS1 clade bacterium</name>
    <dbReference type="NCBI Taxonomy" id="2175152"/>
    <lineage>
        <taxon>Bacteria</taxon>
        <taxon>Pseudomonadati</taxon>
        <taxon>Pseudomonadota</taxon>
        <taxon>Alphaproteobacteria</taxon>
        <taxon>PS1 clade</taxon>
    </lineage>
</organism>
<dbReference type="Proteomes" id="UP000252132">
    <property type="component" value="Unassembled WGS sequence"/>
</dbReference>
<dbReference type="Pfam" id="PF01551">
    <property type="entry name" value="Peptidase_M23"/>
    <property type="match status" value="1"/>
</dbReference>
<dbReference type="GO" id="GO:0004222">
    <property type="term" value="F:metalloendopeptidase activity"/>
    <property type="evidence" value="ECO:0007669"/>
    <property type="project" value="TreeGrafter"/>
</dbReference>
<dbReference type="InterPro" id="IPR011055">
    <property type="entry name" value="Dup_hybrid_motif"/>
</dbReference>
<dbReference type="InterPro" id="IPR016047">
    <property type="entry name" value="M23ase_b-sheet_dom"/>
</dbReference>
<reference evidence="3 4" key="1">
    <citation type="journal article" date="2018" name="Microbiome">
        <title>Fine metagenomic profile of the Mediterranean stratified and mixed water columns revealed by assembly and recruitment.</title>
        <authorList>
            <person name="Haro-Moreno J.M."/>
            <person name="Lopez-Perez M."/>
            <person name="De La Torre J.R."/>
            <person name="Picazo A."/>
            <person name="Camacho A."/>
            <person name="Rodriguez-Valera F."/>
        </authorList>
    </citation>
    <scope>NUCLEOTIDE SEQUENCE [LARGE SCALE GENOMIC DNA]</scope>
    <source>
        <strain evidence="3">MED-G55</strain>
    </source>
</reference>
<dbReference type="InterPro" id="IPR018392">
    <property type="entry name" value="LysM"/>
</dbReference>
<accession>A0A368E3H8</accession>
<name>A0A368E3H8_9PROT</name>
<comment type="similarity">
    <text evidence="1">Belongs to the E.coli NlpD/Haemophilus LppB family.</text>
</comment>
<dbReference type="SMART" id="SM00257">
    <property type="entry name" value="LysM"/>
    <property type="match status" value="2"/>
</dbReference>
<evidence type="ECO:0000313" key="3">
    <source>
        <dbReference type="EMBL" id="RCL78123.1"/>
    </source>
</evidence>
<dbReference type="CDD" id="cd00118">
    <property type="entry name" value="LysM"/>
    <property type="match status" value="2"/>
</dbReference>
<gene>
    <name evidence="3" type="ORF">DBW69_01670</name>
</gene>
<dbReference type="AlphaFoldDB" id="A0A368E3H8"/>
<dbReference type="Gene3D" id="3.10.350.10">
    <property type="entry name" value="LysM domain"/>
    <property type="match status" value="2"/>
</dbReference>
<dbReference type="PANTHER" id="PTHR21666:SF263">
    <property type="entry name" value="MUREIN HYDROLASE ACTIVATOR NLPD"/>
    <property type="match status" value="1"/>
</dbReference>
<proteinExistence type="inferred from homology"/>